<feature type="compositionally biased region" description="Basic and acidic residues" evidence="1">
    <location>
        <begin position="43"/>
        <end position="52"/>
    </location>
</feature>
<feature type="region of interest" description="Disordered" evidence="1">
    <location>
        <begin position="36"/>
        <end position="55"/>
    </location>
</feature>
<reference evidence="2" key="1">
    <citation type="submission" date="2023-07" db="EMBL/GenBank/DDBJ databases">
        <title>Chromosome-level Genome Assembly of Striped Snakehead (Channa striata).</title>
        <authorList>
            <person name="Liu H."/>
        </authorList>
    </citation>
    <scope>NUCLEOTIDE SEQUENCE</scope>
    <source>
        <strain evidence="2">Gz</strain>
        <tissue evidence="2">Muscle</tissue>
    </source>
</reference>
<protein>
    <submittedName>
        <fullName evidence="2">Uncharacterized protein</fullName>
    </submittedName>
</protein>
<proteinExistence type="predicted"/>
<sequence length="77" mass="8239">MFPAAASSCSAPRKVESRRCLQVLLLDRSPLFCSASSGGTRSAVREPPETPRTENGLSWIHHSVANSGFVPGRADDI</sequence>
<dbReference type="EMBL" id="JAUPFM010000013">
    <property type="protein sequence ID" value="KAK2833894.1"/>
    <property type="molecule type" value="Genomic_DNA"/>
</dbReference>
<keyword evidence="3" id="KW-1185">Reference proteome</keyword>
<dbReference type="Proteomes" id="UP001187415">
    <property type="component" value="Unassembled WGS sequence"/>
</dbReference>
<evidence type="ECO:0000313" key="2">
    <source>
        <dbReference type="EMBL" id="KAK2833894.1"/>
    </source>
</evidence>
<dbReference type="AlphaFoldDB" id="A0AA88MBH4"/>
<comment type="caution">
    <text evidence="2">The sequence shown here is derived from an EMBL/GenBank/DDBJ whole genome shotgun (WGS) entry which is preliminary data.</text>
</comment>
<evidence type="ECO:0000313" key="3">
    <source>
        <dbReference type="Proteomes" id="UP001187415"/>
    </source>
</evidence>
<gene>
    <name evidence="2" type="ORF">Q5P01_017783</name>
</gene>
<organism evidence="2 3">
    <name type="scientific">Channa striata</name>
    <name type="common">Snakehead murrel</name>
    <name type="synonym">Ophicephalus striatus</name>
    <dbReference type="NCBI Taxonomy" id="64152"/>
    <lineage>
        <taxon>Eukaryota</taxon>
        <taxon>Metazoa</taxon>
        <taxon>Chordata</taxon>
        <taxon>Craniata</taxon>
        <taxon>Vertebrata</taxon>
        <taxon>Euteleostomi</taxon>
        <taxon>Actinopterygii</taxon>
        <taxon>Neopterygii</taxon>
        <taxon>Teleostei</taxon>
        <taxon>Neoteleostei</taxon>
        <taxon>Acanthomorphata</taxon>
        <taxon>Anabantaria</taxon>
        <taxon>Anabantiformes</taxon>
        <taxon>Channoidei</taxon>
        <taxon>Channidae</taxon>
        <taxon>Channa</taxon>
    </lineage>
</organism>
<accession>A0AA88MBH4</accession>
<evidence type="ECO:0000256" key="1">
    <source>
        <dbReference type="SAM" id="MobiDB-lite"/>
    </source>
</evidence>
<name>A0AA88MBH4_CHASR</name>